<dbReference type="InterPro" id="IPR017850">
    <property type="entry name" value="Alkaline_phosphatase_core_sf"/>
</dbReference>
<dbReference type="EMBL" id="BAABRO010000004">
    <property type="protein sequence ID" value="GAA5506794.1"/>
    <property type="molecule type" value="Genomic_DNA"/>
</dbReference>
<evidence type="ECO:0000313" key="2">
    <source>
        <dbReference type="Proteomes" id="UP001416858"/>
    </source>
</evidence>
<name>A0ABP9VNN0_9BACT</name>
<dbReference type="SUPFAM" id="SSF53649">
    <property type="entry name" value="Alkaline phosphatase-like"/>
    <property type="match status" value="1"/>
</dbReference>
<dbReference type="Proteomes" id="UP001416858">
    <property type="component" value="Unassembled WGS sequence"/>
</dbReference>
<accession>A0ABP9VNN0</accession>
<evidence type="ECO:0008006" key="3">
    <source>
        <dbReference type="Google" id="ProtNLM"/>
    </source>
</evidence>
<proteinExistence type="predicted"/>
<keyword evidence="2" id="KW-1185">Reference proteome</keyword>
<dbReference type="PROSITE" id="PS51318">
    <property type="entry name" value="TAT"/>
    <property type="match status" value="1"/>
</dbReference>
<sequence>MNDSTFSRRHMLRTTACGFGSMAASAILAQTRASAKSHQANAGSGDASPLVPKAKRIIFLFMQGGVSQVDSFDYKPLLSEHDGKSYEFDDARQLARSGKGREFRLMQSPWKFNQYGDSGRWVSDLFPETARHADDMCLLHGMHTEGVAHGPATLFLHCGSTNFIRPSFGSWLLYGLGSENENLPGFISIAPSIGNGGARNYGSAFLPPRYQGTKVGSASSSVMTIDSLTRNHIPPRLQQEQFELLNRLNHQQYAQRPLQDTELDAAIKSHELAWRMQQFAPETLDLSDETAETIEMYGINAPETKRYGARCLMARRMCEAGVRFVQVNYGDDSANPAWDQHSNLPKHATHARAVDKPIAALLTDLKQRGLLEDTIVWWGSEFGRTPYAQDNGTGRDHNPRGFTVWLAGGGFRGGHAHGETDEFGFRSIAGRVHMHDLHATLLHQLGLDHKQLTFEHAGRDFRLTDVHGKVVTDVLA</sequence>
<dbReference type="PANTHER" id="PTHR43737">
    <property type="entry name" value="BLL7424 PROTEIN"/>
    <property type="match status" value="1"/>
</dbReference>
<protein>
    <recommendedName>
        <fullName evidence="3">Sulfatase</fullName>
    </recommendedName>
</protein>
<organism evidence="1 2">
    <name type="scientific">Novipirellula caenicola</name>
    <dbReference type="NCBI Taxonomy" id="1536901"/>
    <lineage>
        <taxon>Bacteria</taxon>
        <taxon>Pseudomonadati</taxon>
        <taxon>Planctomycetota</taxon>
        <taxon>Planctomycetia</taxon>
        <taxon>Pirellulales</taxon>
        <taxon>Pirellulaceae</taxon>
        <taxon>Novipirellula</taxon>
    </lineage>
</organism>
<dbReference type="RefSeq" id="WP_345683707.1">
    <property type="nucleotide sequence ID" value="NZ_BAABRO010000004.1"/>
</dbReference>
<comment type="caution">
    <text evidence="1">The sequence shown here is derived from an EMBL/GenBank/DDBJ whole genome shotgun (WGS) entry which is preliminary data.</text>
</comment>
<dbReference type="Pfam" id="PF07394">
    <property type="entry name" value="DUF1501"/>
    <property type="match status" value="1"/>
</dbReference>
<dbReference type="Gene3D" id="3.40.720.10">
    <property type="entry name" value="Alkaline Phosphatase, subunit A"/>
    <property type="match status" value="1"/>
</dbReference>
<evidence type="ECO:0000313" key="1">
    <source>
        <dbReference type="EMBL" id="GAA5506794.1"/>
    </source>
</evidence>
<gene>
    <name evidence="1" type="ORF">Rcae01_02247</name>
</gene>
<dbReference type="InterPro" id="IPR010869">
    <property type="entry name" value="DUF1501"/>
</dbReference>
<dbReference type="InterPro" id="IPR006311">
    <property type="entry name" value="TAT_signal"/>
</dbReference>
<dbReference type="PANTHER" id="PTHR43737:SF1">
    <property type="entry name" value="DUF1501 DOMAIN-CONTAINING PROTEIN"/>
    <property type="match status" value="1"/>
</dbReference>
<reference evidence="1 2" key="1">
    <citation type="submission" date="2024-02" db="EMBL/GenBank/DDBJ databases">
        <title>Rhodopirellula caenicola NBRC 110016.</title>
        <authorList>
            <person name="Ichikawa N."/>
            <person name="Katano-Makiyama Y."/>
            <person name="Hidaka K."/>
        </authorList>
    </citation>
    <scope>NUCLEOTIDE SEQUENCE [LARGE SCALE GENOMIC DNA]</scope>
    <source>
        <strain evidence="1 2">NBRC 110016</strain>
    </source>
</reference>